<feature type="domain" description="SGF29 C-terminal" evidence="6">
    <location>
        <begin position="141"/>
        <end position="276"/>
    </location>
</feature>
<evidence type="ECO:0000259" key="6">
    <source>
        <dbReference type="PROSITE" id="PS51518"/>
    </source>
</evidence>
<dbReference type="CDD" id="cd20394">
    <property type="entry name" value="Tudor_SGF29_rpt2"/>
    <property type="match status" value="1"/>
</dbReference>
<dbReference type="InterPro" id="IPR047287">
    <property type="entry name" value="Tudor_SGF29_rpt2"/>
</dbReference>
<keyword evidence="5" id="KW-0175">Coiled coil</keyword>
<gene>
    <name evidence="7" type="ORF">CBOVIS_LOCUS8442</name>
</gene>
<evidence type="ECO:0000256" key="5">
    <source>
        <dbReference type="SAM" id="Coils"/>
    </source>
</evidence>
<proteinExistence type="predicted"/>
<dbReference type="FunFam" id="2.30.30.140:FF:000029">
    <property type="entry name" value="SAGA-associated factor 29 homolog"/>
    <property type="match status" value="1"/>
</dbReference>
<dbReference type="PROSITE" id="PS51518">
    <property type="entry name" value="SGF29_C"/>
    <property type="match status" value="1"/>
</dbReference>
<dbReference type="OrthoDB" id="10265994at2759"/>
<protein>
    <recommendedName>
        <fullName evidence="6">SGF29 C-terminal domain-containing protein</fullName>
    </recommendedName>
</protein>
<accession>A0A8S1EYD6</accession>
<dbReference type="Pfam" id="PF07039">
    <property type="entry name" value="SGF29_Tudor"/>
    <property type="match status" value="1"/>
</dbReference>
<dbReference type="GO" id="GO:0005634">
    <property type="term" value="C:nucleus"/>
    <property type="evidence" value="ECO:0007669"/>
    <property type="project" value="UniProtKB-SubCell"/>
</dbReference>
<evidence type="ECO:0000256" key="2">
    <source>
        <dbReference type="ARBA" id="ARBA00023015"/>
    </source>
</evidence>
<dbReference type="PANTHER" id="PTHR21539">
    <property type="entry name" value="SAGA-ASSOCIATED FACTOR 29"/>
    <property type="match status" value="1"/>
</dbReference>
<dbReference type="InterPro" id="IPR047288">
    <property type="entry name" value="Tudor_SGF29_rpt1"/>
</dbReference>
<feature type="coiled-coil region" evidence="5">
    <location>
        <begin position="1"/>
        <end position="49"/>
    </location>
</feature>
<keyword evidence="4" id="KW-0539">Nucleus</keyword>
<dbReference type="Proteomes" id="UP000494206">
    <property type="component" value="Unassembled WGS sequence"/>
</dbReference>
<sequence length="284" mass="32351">MARKNNKNENSEEKRQIAFAEIHKKMCHVRNKQDTVNEALEQLQKFVEKDTNLLIAKNKVKSINLHSNLLKTSESHCEYLRKLLHEIERLRNADYKSKMRGEIKRRDLMELIQSQGETLPLWINVVDGFPGEGVGAIAITDCSKMVPGDAVAAYSGDNWILAEIVSCQGNGKYECRDVDDEQKKVSIFSRQKLASLPKWRADPKHDKHALFPPDAIVLALYPQTTCFYKGVVHSTPSTATDSYQIAFDDASYPCGYSPPMSIPQRYVISYREVRGGRRKDDDDE</sequence>
<dbReference type="GO" id="GO:0000124">
    <property type="term" value="C:SAGA complex"/>
    <property type="evidence" value="ECO:0007669"/>
    <property type="project" value="InterPro"/>
</dbReference>
<comment type="subcellular location">
    <subcellularLocation>
        <location evidence="1">Nucleus</location>
    </subcellularLocation>
</comment>
<dbReference type="CDD" id="cd20393">
    <property type="entry name" value="Tudor_SGF29_rpt1"/>
    <property type="match status" value="1"/>
</dbReference>
<organism evidence="7 8">
    <name type="scientific">Caenorhabditis bovis</name>
    <dbReference type="NCBI Taxonomy" id="2654633"/>
    <lineage>
        <taxon>Eukaryota</taxon>
        <taxon>Metazoa</taxon>
        <taxon>Ecdysozoa</taxon>
        <taxon>Nematoda</taxon>
        <taxon>Chromadorea</taxon>
        <taxon>Rhabditida</taxon>
        <taxon>Rhabditina</taxon>
        <taxon>Rhabditomorpha</taxon>
        <taxon>Rhabditoidea</taxon>
        <taxon>Rhabditidae</taxon>
        <taxon>Peloderinae</taxon>
        <taxon>Caenorhabditis</taxon>
    </lineage>
</organism>
<dbReference type="EMBL" id="CADEPM010000005">
    <property type="protein sequence ID" value="CAB3406363.1"/>
    <property type="molecule type" value="Genomic_DNA"/>
</dbReference>
<reference evidence="7 8" key="1">
    <citation type="submission" date="2020-04" db="EMBL/GenBank/DDBJ databases">
        <authorList>
            <person name="Laetsch R D."/>
            <person name="Stevens L."/>
            <person name="Kumar S."/>
            <person name="Blaxter L. M."/>
        </authorList>
    </citation>
    <scope>NUCLEOTIDE SEQUENCE [LARGE SCALE GENOMIC DNA]</scope>
</reference>
<comment type="caution">
    <text evidence="7">The sequence shown here is derived from an EMBL/GenBank/DDBJ whole genome shotgun (WGS) entry which is preliminary data.</text>
</comment>
<dbReference type="InterPro" id="IPR037802">
    <property type="entry name" value="SGF29"/>
</dbReference>
<evidence type="ECO:0000256" key="1">
    <source>
        <dbReference type="ARBA" id="ARBA00004123"/>
    </source>
</evidence>
<dbReference type="AlphaFoldDB" id="A0A8S1EYD6"/>
<keyword evidence="3" id="KW-0804">Transcription</keyword>
<keyword evidence="8" id="KW-1185">Reference proteome</keyword>
<dbReference type="PANTHER" id="PTHR21539:SF0">
    <property type="entry name" value="SAGA-ASSOCIATED FACTOR 29"/>
    <property type="match status" value="1"/>
</dbReference>
<keyword evidence="2" id="KW-0805">Transcription regulation</keyword>
<dbReference type="InterPro" id="IPR010750">
    <property type="entry name" value="SGF29_tudor-like_dom"/>
</dbReference>
<evidence type="ECO:0000256" key="3">
    <source>
        <dbReference type="ARBA" id="ARBA00023163"/>
    </source>
</evidence>
<dbReference type="Gene3D" id="2.30.30.140">
    <property type="match status" value="2"/>
</dbReference>
<evidence type="ECO:0000313" key="8">
    <source>
        <dbReference type="Proteomes" id="UP000494206"/>
    </source>
</evidence>
<evidence type="ECO:0000256" key="4">
    <source>
        <dbReference type="ARBA" id="ARBA00023242"/>
    </source>
</evidence>
<name>A0A8S1EYD6_9PELO</name>
<evidence type="ECO:0000313" key="7">
    <source>
        <dbReference type="EMBL" id="CAB3406363.1"/>
    </source>
</evidence>